<dbReference type="Proteomes" id="UP000195570">
    <property type="component" value="Unassembled WGS sequence"/>
</dbReference>
<keyword evidence="2" id="KW-1185">Reference proteome</keyword>
<protein>
    <recommendedName>
        <fullName evidence="3">Lipase (Class 3)</fullName>
    </recommendedName>
</protein>
<evidence type="ECO:0008006" key="3">
    <source>
        <dbReference type="Google" id="ProtNLM"/>
    </source>
</evidence>
<dbReference type="InterPro" id="IPR029058">
    <property type="entry name" value="AB_hydrolase_fold"/>
</dbReference>
<proteinExistence type="predicted"/>
<evidence type="ECO:0000313" key="2">
    <source>
        <dbReference type="Proteomes" id="UP000195570"/>
    </source>
</evidence>
<dbReference type="EMBL" id="CZPT02000709">
    <property type="protein sequence ID" value="SCU67246.1"/>
    <property type="molecule type" value="Genomic_DNA"/>
</dbReference>
<dbReference type="AlphaFoldDB" id="A0A1G4I6C8"/>
<reference evidence="1" key="1">
    <citation type="submission" date="2016-09" db="EMBL/GenBank/DDBJ databases">
        <authorList>
            <person name="Hebert L."/>
            <person name="Moumen B."/>
        </authorList>
    </citation>
    <scope>NUCLEOTIDE SEQUENCE [LARGE SCALE GENOMIC DNA]</scope>
    <source>
        <strain evidence="1">OVI</strain>
    </source>
</reference>
<name>A0A1G4I6C8_TRYEQ</name>
<accession>A0A1G4I6C8</accession>
<dbReference type="SUPFAM" id="SSF53474">
    <property type="entry name" value="alpha/beta-Hydrolases"/>
    <property type="match status" value="1"/>
</dbReference>
<dbReference type="VEuPathDB" id="TriTrypDB:TEOVI_000868200"/>
<dbReference type="GeneID" id="92382616"/>
<sequence length="443" mass="49985">MSIFYNFLPAKPETTSPSSLSKLTPDEVPSLPLVSHYVYALLSLHVYGIADAPPLPKPWNLHLTAAELGLDKDGYFAASYINEELRHCIIAHRGTADALSLRSGVWYYFNERTILFSLAQQFSKQVRIHLSATKGEGEGEWFISYTGHSLGAVLAACRAVEDRAPAITFESPGCKLFIENTLYQHKADDGDIITYLREPNPINTLRPHCGYIVQLHPIQDDAVAAQAGAAVASKPRLAAIFNAQEAVRGLFQRAAGIPDIQHYLGKIEPLIREMVEHTQQAHSMSSVLRHFKENEEPLAYAVLRWPENALQFMEFYNAKKVLEVRENTQQNLVAAYESLIRTMYVVVEHPKNSLPLRYLSKDALKLLRLWSRESPSKLARMPFTEMDHKVLNTIIIEDGCMRTSVLTAFQAKQYISLVVFKPEIRQVLDRLLLDPLLENASKM</sequence>
<gene>
    <name evidence="1" type="ORF">TEOVI_000868200</name>
</gene>
<organism evidence="1 2">
    <name type="scientific">Trypanosoma equiperdum</name>
    <dbReference type="NCBI Taxonomy" id="5694"/>
    <lineage>
        <taxon>Eukaryota</taxon>
        <taxon>Discoba</taxon>
        <taxon>Euglenozoa</taxon>
        <taxon>Kinetoplastea</taxon>
        <taxon>Metakinetoplastina</taxon>
        <taxon>Trypanosomatida</taxon>
        <taxon>Trypanosomatidae</taxon>
        <taxon>Trypanosoma</taxon>
    </lineage>
</organism>
<dbReference type="RefSeq" id="XP_067078588.1">
    <property type="nucleotide sequence ID" value="XM_067222487.1"/>
</dbReference>
<comment type="caution">
    <text evidence="1">The sequence shown here is derived from an EMBL/GenBank/DDBJ whole genome shotgun (WGS) entry which is preliminary data.</text>
</comment>
<evidence type="ECO:0000313" key="1">
    <source>
        <dbReference type="EMBL" id="SCU67246.1"/>
    </source>
</evidence>